<dbReference type="Pfam" id="PF26510">
    <property type="entry name" value="Halo_UvrD_like"/>
    <property type="match status" value="1"/>
</dbReference>
<dbReference type="Proteomes" id="UP000830434">
    <property type="component" value="Chromosome"/>
</dbReference>
<gene>
    <name evidence="1" type="ORF">M0R88_03025</name>
</gene>
<organism evidence="1 2">
    <name type="scientific">Halorussus gelatinilyticus</name>
    <dbReference type="NCBI Taxonomy" id="2937524"/>
    <lineage>
        <taxon>Archaea</taxon>
        <taxon>Methanobacteriati</taxon>
        <taxon>Methanobacteriota</taxon>
        <taxon>Stenosarchaea group</taxon>
        <taxon>Halobacteria</taxon>
        <taxon>Halobacteriales</taxon>
        <taxon>Haladaptataceae</taxon>
        <taxon>Halorussus</taxon>
    </lineage>
</organism>
<reference evidence="1" key="1">
    <citation type="submission" date="2022-04" db="EMBL/GenBank/DDBJ databases">
        <title>Diverse halophilic archaea isolated from saline environments.</title>
        <authorList>
            <person name="Cui H.-L."/>
        </authorList>
    </citation>
    <scope>NUCLEOTIDE SEQUENCE</scope>
    <source>
        <strain evidence="1">XZYJT40</strain>
    </source>
</reference>
<evidence type="ECO:0000313" key="2">
    <source>
        <dbReference type="Proteomes" id="UP000830434"/>
    </source>
</evidence>
<dbReference type="GeneID" id="72188794"/>
<dbReference type="EMBL" id="CP096658">
    <property type="protein sequence ID" value="UPW01082.1"/>
    <property type="molecule type" value="Genomic_DNA"/>
</dbReference>
<proteinExistence type="predicted"/>
<protein>
    <submittedName>
        <fullName evidence="1">Uncharacterized protein</fullName>
    </submittedName>
</protein>
<sequence>MSCGFDRYPLKNQVEPATVPLLNGQGNQKKQIVDVAMINVTIREEQSADDEILHLTLPTLADSDQSMDQTLQTQLPRNLMLHVGHEETLLERVRHSTNRTELVLAPVELHRRNIQRRLREAQLPKDRLHFADPPEVGKQLLPDGQQSRDSIDRIDRLSIIQSILEENNRLDTSEPTIPSAPQEIEQIRTVVESVTGFHPERLETFSGIAEELPSPIDADSTEILEGAVAVERALRQDTEKVVSDVDFVRRASQNLLRTSGACLEAAFPDVERISLVGVSSLPAAHVDLLHAILEATQVPVHIHFRRGTGSYLSRRLPELLNVTEPGTVVFES</sequence>
<keyword evidence="2" id="KW-1185">Reference proteome</keyword>
<evidence type="ECO:0000313" key="1">
    <source>
        <dbReference type="EMBL" id="UPW01082.1"/>
    </source>
</evidence>
<name>A0A8U0IL69_9EURY</name>
<dbReference type="KEGG" id="haxz:M0R88_03025"/>
<dbReference type="AlphaFoldDB" id="A0A8U0IL69"/>
<dbReference type="InterPro" id="IPR058819">
    <property type="entry name" value="UvrD_dom-like"/>
</dbReference>
<dbReference type="RefSeq" id="WP_248655488.1">
    <property type="nucleotide sequence ID" value="NZ_CP096658.1"/>
</dbReference>
<accession>A0A8U0IL69</accession>